<reference evidence="1" key="1">
    <citation type="submission" date="2020-04" db="EMBL/GenBank/DDBJ databases">
        <authorList>
            <person name="Chiriac C."/>
            <person name="Salcher M."/>
            <person name="Ghai R."/>
            <person name="Kavagutti S V."/>
        </authorList>
    </citation>
    <scope>NUCLEOTIDE SEQUENCE</scope>
</reference>
<evidence type="ECO:0000313" key="1">
    <source>
        <dbReference type="EMBL" id="CAB4135887.1"/>
    </source>
</evidence>
<evidence type="ECO:0000313" key="2">
    <source>
        <dbReference type="EMBL" id="CAB4150610.1"/>
    </source>
</evidence>
<dbReference type="EMBL" id="LR796308">
    <property type="protein sequence ID" value="CAB4135887.1"/>
    <property type="molecule type" value="Genomic_DNA"/>
</dbReference>
<dbReference type="EMBL" id="LR796550">
    <property type="protein sequence ID" value="CAB4150610.1"/>
    <property type="molecule type" value="Genomic_DNA"/>
</dbReference>
<name>A0A6J5LS35_9CAUD</name>
<accession>A0A6J5LS35</accession>
<dbReference type="EMBL" id="LR797293">
    <property type="protein sequence ID" value="CAB4199588.1"/>
    <property type="molecule type" value="Genomic_DNA"/>
</dbReference>
<proteinExistence type="predicted"/>
<organism evidence="1">
    <name type="scientific">uncultured Caudovirales phage</name>
    <dbReference type="NCBI Taxonomy" id="2100421"/>
    <lineage>
        <taxon>Viruses</taxon>
        <taxon>Duplodnaviria</taxon>
        <taxon>Heunggongvirae</taxon>
        <taxon>Uroviricota</taxon>
        <taxon>Caudoviricetes</taxon>
        <taxon>Peduoviridae</taxon>
        <taxon>Maltschvirus</taxon>
        <taxon>Maltschvirus maltsch</taxon>
    </lineage>
</organism>
<gene>
    <name evidence="3" type="ORF">UFOVP1350_15</name>
    <name evidence="1" type="ORF">UFOVP301_22</name>
    <name evidence="2" type="ORF">UFOVP576_6</name>
</gene>
<protein>
    <submittedName>
        <fullName evidence="1">Uncharacterized protein</fullName>
    </submittedName>
</protein>
<evidence type="ECO:0000313" key="3">
    <source>
        <dbReference type="EMBL" id="CAB4199588.1"/>
    </source>
</evidence>
<sequence>MKLYYAEWPNKTISIIHAKNHIEAFWMLDEEGDPYLANIWYANHRAIITSEKINRTGRLAFNLDEESGWEKVVFPSYDKILGGIGVK</sequence>